<dbReference type="Pfam" id="PF01488">
    <property type="entry name" value="Shikimate_DH"/>
    <property type="match status" value="1"/>
</dbReference>
<dbReference type="GO" id="GO:0009423">
    <property type="term" value="P:chorismate biosynthetic process"/>
    <property type="evidence" value="ECO:0007669"/>
    <property type="project" value="UniProtKB-UniRule"/>
</dbReference>
<dbReference type="HAMAP" id="MF_00222">
    <property type="entry name" value="Shikimate_DH_AroE"/>
    <property type="match status" value="1"/>
</dbReference>
<evidence type="ECO:0000259" key="10">
    <source>
        <dbReference type="Pfam" id="PF08501"/>
    </source>
</evidence>
<dbReference type="Proteomes" id="UP000030905">
    <property type="component" value="Chromosome"/>
</dbReference>
<feature type="binding site" evidence="8">
    <location>
        <position position="234"/>
    </location>
    <ligand>
        <name>NADP(+)</name>
        <dbReference type="ChEBI" id="CHEBI:58349"/>
    </ligand>
</feature>
<feature type="binding site" evidence="8">
    <location>
        <position position="211"/>
    </location>
    <ligand>
        <name>NADP(+)</name>
        <dbReference type="ChEBI" id="CHEBI:58349"/>
    </ligand>
</feature>
<evidence type="ECO:0000256" key="3">
    <source>
        <dbReference type="ARBA" id="ARBA00022605"/>
    </source>
</evidence>
<comment type="catalytic activity">
    <reaction evidence="7 8">
        <text>shikimate + NADP(+) = 3-dehydroshikimate + NADPH + H(+)</text>
        <dbReference type="Rhea" id="RHEA:17737"/>
        <dbReference type="ChEBI" id="CHEBI:15378"/>
        <dbReference type="ChEBI" id="CHEBI:16630"/>
        <dbReference type="ChEBI" id="CHEBI:36208"/>
        <dbReference type="ChEBI" id="CHEBI:57783"/>
        <dbReference type="ChEBI" id="CHEBI:58349"/>
        <dbReference type="EC" id="1.1.1.25"/>
    </reaction>
</comment>
<comment type="subunit">
    <text evidence="8">Homodimer.</text>
</comment>
<dbReference type="Gene3D" id="3.40.50.10860">
    <property type="entry name" value="Leucine Dehydrogenase, chain A, domain 1"/>
    <property type="match status" value="1"/>
</dbReference>
<dbReference type="InterPro" id="IPR013708">
    <property type="entry name" value="Shikimate_DH-bd_N"/>
</dbReference>
<reference evidence="11 14" key="1">
    <citation type="journal article" date="2015" name="Genome Announc.">
        <title>Complete Genome Sequence of the Nitrogen-Fixing and Solvent-Producing Clostridium pasteurianum DSM 525.</title>
        <authorList>
            <person name="Poehlein A."/>
            <person name="Grosse-Honebrink A."/>
            <person name="Zhang Y."/>
            <person name="Minton N.P."/>
            <person name="Daniel R."/>
        </authorList>
    </citation>
    <scope>NUCLEOTIDE SEQUENCE [LARGE SCALE GENOMIC DNA]</scope>
    <source>
        <strain evidence="11">DSM 525</strain>
        <strain evidence="14">DSM 525 / ATCC 6013</strain>
    </source>
</reference>
<evidence type="ECO:0000256" key="4">
    <source>
        <dbReference type="ARBA" id="ARBA00022857"/>
    </source>
</evidence>
<dbReference type="InterPro" id="IPR011342">
    <property type="entry name" value="Shikimate_DH"/>
</dbReference>
<dbReference type="InterPro" id="IPR036291">
    <property type="entry name" value="NAD(P)-bd_dom_sf"/>
</dbReference>
<keyword evidence="14" id="KW-1185">Reference proteome</keyword>
<comment type="function">
    <text evidence="8">Involved in the biosynthesis of the chorismate, which leads to the biosynthesis of aromatic amino acids. Catalyzes the reversible NADPH linked reduction of 3-dehydroshikimate (DHSA) to yield shikimate (SA).</text>
</comment>
<dbReference type="SUPFAM" id="SSF53223">
    <property type="entry name" value="Aminoacid dehydrogenase-like, N-terminal domain"/>
    <property type="match status" value="1"/>
</dbReference>
<feature type="binding site" evidence="8">
    <location>
        <position position="102"/>
    </location>
    <ligand>
        <name>shikimate</name>
        <dbReference type="ChEBI" id="CHEBI:36208"/>
    </ligand>
</feature>
<dbReference type="Pfam" id="PF08501">
    <property type="entry name" value="Shikimate_dh_N"/>
    <property type="match status" value="1"/>
</dbReference>
<evidence type="ECO:0000256" key="6">
    <source>
        <dbReference type="ARBA" id="ARBA00023141"/>
    </source>
</evidence>
<evidence type="ECO:0000313" key="14">
    <source>
        <dbReference type="Proteomes" id="UP000030905"/>
    </source>
</evidence>
<feature type="binding site" evidence="8">
    <location>
        <position position="87"/>
    </location>
    <ligand>
        <name>shikimate</name>
        <dbReference type="ChEBI" id="CHEBI:36208"/>
    </ligand>
</feature>
<feature type="active site" description="Proton acceptor" evidence="8">
    <location>
        <position position="66"/>
    </location>
</feature>
<accession>A0A0H3JBK0</accession>
<gene>
    <name evidence="8 11" type="primary">aroE</name>
    <name evidence="11" type="ORF">CLPA_c38270</name>
    <name evidence="12" type="ORF">CP6013_03378</name>
</gene>
<dbReference type="GO" id="GO:0009073">
    <property type="term" value="P:aromatic amino acid family biosynthetic process"/>
    <property type="evidence" value="ECO:0007669"/>
    <property type="project" value="UniProtKB-KW"/>
</dbReference>
<dbReference type="GO" id="GO:0005829">
    <property type="term" value="C:cytosol"/>
    <property type="evidence" value="ECO:0007669"/>
    <property type="project" value="TreeGrafter"/>
</dbReference>
<organism evidence="11 14">
    <name type="scientific">Clostridium pasteurianum DSM 525 = ATCC 6013</name>
    <dbReference type="NCBI Taxonomy" id="1262449"/>
    <lineage>
        <taxon>Bacteria</taxon>
        <taxon>Bacillati</taxon>
        <taxon>Bacillota</taxon>
        <taxon>Clostridia</taxon>
        <taxon>Eubacteriales</taxon>
        <taxon>Clostridiaceae</taxon>
        <taxon>Clostridium</taxon>
    </lineage>
</organism>
<comment type="similarity">
    <text evidence="8">Belongs to the shikimate dehydrogenase family.</text>
</comment>
<protein>
    <recommendedName>
        <fullName evidence="2 8">Shikimate dehydrogenase (NADP(+))</fullName>
        <shortName evidence="8">SDH</shortName>
        <ecNumber evidence="2 8">1.1.1.25</ecNumber>
    </recommendedName>
</protein>
<evidence type="ECO:0000256" key="2">
    <source>
        <dbReference type="ARBA" id="ARBA00012962"/>
    </source>
</evidence>
<keyword evidence="6 8" id="KW-0057">Aromatic amino acid biosynthesis</keyword>
<dbReference type="GO" id="GO:0050661">
    <property type="term" value="F:NADP binding"/>
    <property type="evidence" value="ECO:0007669"/>
    <property type="project" value="InterPro"/>
</dbReference>
<comment type="pathway">
    <text evidence="1 8">Metabolic intermediate biosynthesis; chorismate biosynthesis; chorismate from D-erythrose 4-phosphate and phosphoenolpyruvate: step 4/7.</text>
</comment>
<reference evidence="12 13" key="3">
    <citation type="journal article" name="Genome Announc.">
        <title>Improved Draft Genome Sequence of Clostridium pasteurianum Strain ATCC 6013 (DSM 525) Using a Hybrid Next-Generation Sequencing Approach.</title>
        <authorList>
            <person name="Pyne M.E."/>
            <person name="Utturkar S."/>
            <person name="Brown S.D."/>
            <person name="Moo-Young M."/>
            <person name="Chung D.A."/>
            <person name="Chou C.P."/>
        </authorList>
    </citation>
    <scope>NUCLEOTIDE SEQUENCE [LARGE SCALE GENOMIC DNA]</scope>
    <source>
        <strain evidence="12 13">ATCC 6013</strain>
    </source>
</reference>
<keyword evidence="5 8" id="KW-0560">Oxidoreductase</keyword>
<dbReference type="InterPro" id="IPR006151">
    <property type="entry name" value="Shikm_DH/Glu-tRNA_Rdtase"/>
</dbReference>
<dbReference type="PANTHER" id="PTHR21089:SF1">
    <property type="entry name" value="BIFUNCTIONAL 3-DEHYDROQUINATE DEHYDRATASE_SHIKIMATE DEHYDROGENASE, CHLOROPLASTIC"/>
    <property type="match status" value="1"/>
</dbReference>
<feature type="binding site" evidence="8">
    <location>
        <position position="213"/>
    </location>
    <ligand>
        <name>shikimate</name>
        <dbReference type="ChEBI" id="CHEBI:36208"/>
    </ligand>
</feature>
<proteinExistence type="inferred from homology"/>
<evidence type="ECO:0000313" key="11">
    <source>
        <dbReference type="EMBL" id="AJA53853.1"/>
    </source>
</evidence>
<evidence type="ECO:0000256" key="1">
    <source>
        <dbReference type="ARBA" id="ARBA00004871"/>
    </source>
</evidence>
<evidence type="ECO:0000256" key="8">
    <source>
        <dbReference type="HAMAP-Rule" id="MF_00222"/>
    </source>
</evidence>
<dbReference type="Proteomes" id="UP000028042">
    <property type="component" value="Unassembled WGS sequence"/>
</dbReference>
<dbReference type="UniPathway" id="UPA00053">
    <property type="reaction ID" value="UER00087"/>
</dbReference>
<sequence length="271" mass="30285">MTCLFGLIGEKLGHSVSPAIHSTIFHILEMDAEYKLFEIEKGYLKDGFKDLLKNGVKGLNVTIPYKVDIMSCLDEVSVQAEKIGAVNTVCFKENKIIGYNTDYYGFGRMLEKSHIESQNKKVVILGAGGAAKAVIQYFIDNSSKDIILVSRDKKKAAVNFKDIEIIDYEELKLLKSGDIIVNSTPCGMYPKVENSPVDENCVSKFSSAVDLIYNPKETLFLKFAKKRGIKAVNGLYMLVGQAVAAEELWNNITIEESVVDKIYDKFLKKQI</sequence>
<feature type="binding site" evidence="8">
    <location>
        <begin position="126"/>
        <end position="130"/>
    </location>
    <ligand>
        <name>NADP(+)</name>
        <dbReference type="ChEBI" id="CHEBI:58349"/>
    </ligand>
</feature>
<evidence type="ECO:0000256" key="5">
    <source>
        <dbReference type="ARBA" id="ARBA00023002"/>
    </source>
</evidence>
<dbReference type="GeneID" id="93075913"/>
<keyword evidence="3 8" id="KW-0028">Amino-acid biosynthesis</keyword>
<dbReference type="EC" id="1.1.1.25" evidence="2 8"/>
<dbReference type="InterPro" id="IPR022893">
    <property type="entry name" value="Shikimate_DH_fam"/>
</dbReference>
<dbReference type="SUPFAM" id="SSF51735">
    <property type="entry name" value="NAD(P)-binding Rossmann-fold domains"/>
    <property type="match status" value="1"/>
</dbReference>
<evidence type="ECO:0000313" key="12">
    <source>
        <dbReference type="EMBL" id="KRU14122.1"/>
    </source>
</evidence>
<name>A0A0H3JBK0_CLOPA</name>
<dbReference type="eggNOG" id="COG0169">
    <property type="taxonomic scope" value="Bacteria"/>
</dbReference>
<dbReference type="Gene3D" id="3.40.50.720">
    <property type="entry name" value="NAD(P)-binding Rossmann-like Domain"/>
    <property type="match status" value="1"/>
</dbReference>
<dbReference type="PANTHER" id="PTHR21089">
    <property type="entry name" value="SHIKIMATE DEHYDROGENASE"/>
    <property type="match status" value="1"/>
</dbReference>
<dbReference type="EMBL" id="JPGY02000001">
    <property type="protein sequence ID" value="KRU14122.1"/>
    <property type="molecule type" value="Genomic_DNA"/>
</dbReference>
<dbReference type="PATRIC" id="fig|1262449.3.peg.3648"/>
<feature type="binding site" evidence="8">
    <location>
        <position position="241"/>
    </location>
    <ligand>
        <name>shikimate</name>
        <dbReference type="ChEBI" id="CHEBI:36208"/>
    </ligand>
</feature>
<dbReference type="GO" id="GO:0004764">
    <property type="term" value="F:shikimate 3-dehydrogenase (NADP+) activity"/>
    <property type="evidence" value="ECO:0007669"/>
    <property type="project" value="UniProtKB-UniRule"/>
</dbReference>
<dbReference type="GO" id="GO:0008652">
    <property type="term" value="P:amino acid biosynthetic process"/>
    <property type="evidence" value="ECO:0007669"/>
    <property type="project" value="UniProtKB-KW"/>
</dbReference>
<evidence type="ECO:0000313" key="13">
    <source>
        <dbReference type="Proteomes" id="UP000028042"/>
    </source>
</evidence>
<dbReference type="NCBIfam" id="TIGR00507">
    <property type="entry name" value="aroE"/>
    <property type="match status" value="1"/>
</dbReference>
<feature type="binding site" evidence="8">
    <location>
        <position position="62"/>
    </location>
    <ligand>
        <name>shikimate</name>
        <dbReference type="ChEBI" id="CHEBI:36208"/>
    </ligand>
</feature>
<evidence type="ECO:0000259" key="9">
    <source>
        <dbReference type="Pfam" id="PF01488"/>
    </source>
</evidence>
<reference evidence="12" key="2">
    <citation type="submission" date="2015-10" db="EMBL/GenBank/DDBJ databases">
        <title>Improved Draft Genome Sequence of Clostridium pasteurianum Strain ATCC 6013 (DSM 525) Using a Hybrid Next-Generation Sequencing Approach.</title>
        <authorList>
            <person name="Pyne M.E."/>
            <person name="Utturkar S.M."/>
            <person name="Brown S.D."/>
            <person name="Moo-Young M."/>
            <person name="Chung D.A."/>
            <person name="Chou P.C."/>
        </authorList>
    </citation>
    <scope>NUCLEOTIDE SEQUENCE</scope>
    <source>
        <strain evidence="12">ATCC 6013</strain>
    </source>
</reference>
<dbReference type="KEGG" id="cpae:CPAST_c38270"/>
<dbReference type="EMBL" id="CP009268">
    <property type="protein sequence ID" value="AJA53853.1"/>
    <property type="molecule type" value="Genomic_DNA"/>
</dbReference>
<feature type="domain" description="Shikimate dehydrogenase substrate binding N-terminal" evidence="10">
    <location>
        <begin position="7"/>
        <end position="89"/>
    </location>
</feature>
<keyword evidence="4 8" id="KW-0521">NADP</keyword>
<dbReference type="RefSeq" id="WP_003447728.1">
    <property type="nucleotide sequence ID" value="NZ_ANZB01000016.1"/>
</dbReference>
<dbReference type="InterPro" id="IPR046346">
    <property type="entry name" value="Aminoacid_DH-like_N_sf"/>
</dbReference>
<dbReference type="KEGG" id="cpat:CLPA_c38270"/>
<feature type="domain" description="Quinate/shikimate 5-dehydrogenase/glutamyl-tRNA reductase" evidence="9">
    <location>
        <begin position="116"/>
        <end position="185"/>
    </location>
</feature>
<feature type="binding site" evidence="8">
    <location>
        <begin position="15"/>
        <end position="17"/>
    </location>
    <ligand>
        <name>shikimate</name>
        <dbReference type="ChEBI" id="CHEBI:36208"/>
    </ligand>
</feature>
<dbReference type="AlphaFoldDB" id="A0A0H3JBK0"/>
<comment type="caution">
    <text evidence="8">Lacks conserved residue(s) required for the propagation of feature annotation.</text>
</comment>
<dbReference type="CDD" id="cd01065">
    <property type="entry name" value="NAD_bind_Shikimate_DH"/>
    <property type="match status" value="1"/>
</dbReference>
<evidence type="ECO:0000256" key="7">
    <source>
        <dbReference type="ARBA" id="ARBA00049442"/>
    </source>
</evidence>
<dbReference type="GO" id="GO:0019632">
    <property type="term" value="P:shikimate metabolic process"/>
    <property type="evidence" value="ECO:0007669"/>
    <property type="project" value="InterPro"/>
</dbReference>